<feature type="non-terminal residue" evidence="1">
    <location>
        <position position="1"/>
    </location>
</feature>
<organism evidence="1 2">
    <name type="scientific">candidate division WOR_3 bacterium SM23_60</name>
    <dbReference type="NCBI Taxonomy" id="1703780"/>
    <lineage>
        <taxon>Bacteria</taxon>
        <taxon>Bacteria division WOR-3</taxon>
    </lineage>
</organism>
<dbReference type="GO" id="GO:0006741">
    <property type="term" value="P:NADP+ biosynthetic process"/>
    <property type="evidence" value="ECO:0007669"/>
    <property type="project" value="TreeGrafter"/>
</dbReference>
<dbReference type="Proteomes" id="UP000051096">
    <property type="component" value="Unassembled WGS sequence"/>
</dbReference>
<dbReference type="Pfam" id="PF20143">
    <property type="entry name" value="NAD_kinase_C"/>
    <property type="match status" value="1"/>
</dbReference>
<dbReference type="PANTHER" id="PTHR20275:SF0">
    <property type="entry name" value="NAD KINASE"/>
    <property type="match status" value="1"/>
</dbReference>
<sequence length="196" mass="21603">GVNVGGLGFLTNVTFSELDKTLKEIRSRKYIFEKRMLVQARFNGRTLEALNDISIITRIPGRAVEFSATINKEYICRFIADGIVIATPTGSTAYALATGGPILLPDTEALVVAPIAPHTLSVRPIVLPSNSIVEITVGKKGKASLVADGQRSKTIRNQQLIIFRKARGYIKLIKPLHTTFFNTLREKMKWGGREHA</sequence>
<dbReference type="InterPro" id="IPR017438">
    <property type="entry name" value="ATP-NAD_kinase_N"/>
</dbReference>
<gene>
    <name evidence="1" type="ORF">AMJ87_10515</name>
</gene>
<dbReference type="InterPro" id="IPR016064">
    <property type="entry name" value="NAD/diacylglycerol_kinase_sf"/>
</dbReference>
<dbReference type="SUPFAM" id="SSF111331">
    <property type="entry name" value="NAD kinase/diacylglycerol kinase-like"/>
    <property type="match status" value="1"/>
</dbReference>
<evidence type="ECO:0000313" key="2">
    <source>
        <dbReference type="Proteomes" id="UP000051096"/>
    </source>
</evidence>
<dbReference type="Gene3D" id="2.60.200.30">
    <property type="entry name" value="Probable inorganic polyphosphate/atp-NAD kinase, domain 2"/>
    <property type="match status" value="1"/>
</dbReference>
<dbReference type="GO" id="GO:0019674">
    <property type="term" value="P:NAD+ metabolic process"/>
    <property type="evidence" value="ECO:0007669"/>
    <property type="project" value="InterPro"/>
</dbReference>
<dbReference type="InterPro" id="IPR017437">
    <property type="entry name" value="ATP-NAD_kinase_PpnK-typ_C"/>
</dbReference>
<dbReference type="GO" id="GO:0003951">
    <property type="term" value="F:NAD+ kinase activity"/>
    <property type="evidence" value="ECO:0007669"/>
    <property type="project" value="InterPro"/>
</dbReference>
<accession>A0A0S8G8I4</accession>
<reference evidence="1 2" key="1">
    <citation type="journal article" date="2015" name="Microbiome">
        <title>Genomic resolution of linkages in carbon, nitrogen, and sulfur cycling among widespread estuary sediment bacteria.</title>
        <authorList>
            <person name="Baker B.J."/>
            <person name="Lazar C.S."/>
            <person name="Teske A.P."/>
            <person name="Dick G.J."/>
        </authorList>
    </citation>
    <scope>NUCLEOTIDE SEQUENCE [LARGE SCALE GENOMIC DNA]</scope>
    <source>
        <strain evidence="1">SM23_60</strain>
    </source>
</reference>
<evidence type="ECO:0008006" key="3">
    <source>
        <dbReference type="Google" id="ProtNLM"/>
    </source>
</evidence>
<proteinExistence type="predicted"/>
<dbReference type="PATRIC" id="fig|1703780.3.peg.1360"/>
<dbReference type="Gene3D" id="3.40.50.10330">
    <property type="entry name" value="Probable inorganic polyphosphate/atp-NAD kinase, domain 1"/>
    <property type="match status" value="1"/>
</dbReference>
<name>A0A0S8G8I4_UNCW3</name>
<protein>
    <recommendedName>
        <fullName evidence="3">NAD(+) kinase</fullName>
    </recommendedName>
</protein>
<dbReference type="PANTHER" id="PTHR20275">
    <property type="entry name" value="NAD KINASE"/>
    <property type="match status" value="1"/>
</dbReference>
<dbReference type="AlphaFoldDB" id="A0A0S8G8I4"/>
<dbReference type="EMBL" id="LJUO01000127">
    <property type="protein sequence ID" value="KPK69411.1"/>
    <property type="molecule type" value="Genomic_DNA"/>
</dbReference>
<comment type="caution">
    <text evidence="1">The sequence shown here is derived from an EMBL/GenBank/DDBJ whole genome shotgun (WGS) entry which is preliminary data.</text>
</comment>
<evidence type="ECO:0000313" key="1">
    <source>
        <dbReference type="EMBL" id="KPK69411.1"/>
    </source>
</evidence>